<dbReference type="PANTHER" id="PTHR38353:SF2">
    <property type="entry name" value="TROPOMYOSIN"/>
    <property type="match status" value="1"/>
</dbReference>
<accession>A0AAF1AYR1</accession>
<protein>
    <submittedName>
        <fullName evidence="2">Uncharacterized protein</fullName>
    </submittedName>
</protein>
<dbReference type="PANTHER" id="PTHR38353">
    <property type="entry name" value="TROPOMYOSIN"/>
    <property type="match status" value="1"/>
</dbReference>
<dbReference type="EMBL" id="CP093346">
    <property type="protein sequence ID" value="WOG97546.1"/>
    <property type="molecule type" value="Genomic_DNA"/>
</dbReference>
<proteinExistence type="predicted"/>
<reference evidence="2" key="1">
    <citation type="journal article" date="2016" name="Nat. Genet.">
        <title>A high-quality carrot genome assembly provides new insights into carotenoid accumulation and asterid genome evolution.</title>
        <authorList>
            <person name="Iorizzo M."/>
            <person name="Ellison S."/>
            <person name="Senalik D."/>
            <person name="Zeng P."/>
            <person name="Satapoomin P."/>
            <person name="Huang J."/>
            <person name="Bowman M."/>
            <person name="Iovene M."/>
            <person name="Sanseverino W."/>
            <person name="Cavagnaro P."/>
            <person name="Yildiz M."/>
            <person name="Macko-Podgorni A."/>
            <person name="Moranska E."/>
            <person name="Grzebelus E."/>
            <person name="Grzebelus D."/>
            <person name="Ashrafi H."/>
            <person name="Zheng Z."/>
            <person name="Cheng S."/>
            <person name="Spooner D."/>
            <person name="Van Deynze A."/>
            <person name="Simon P."/>
        </authorList>
    </citation>
    <scope>NUCLEOTIDE SEQUENCE</scope>
    <source>
        <tissue evidence="2">Leaf</tissue>
    </source>
</reference>
<keyword evidence="3" id="KW-1185">Reference proteome</keyword>
<name>A0AAF1AYR1_DAUCS</name>
<sequence>MEEFLQNMKTLRYQMNDVEDQAAKISVEEQKLITTIDTLRKDLDSAKSETKRLKEDTDLMVKEKGEICSQILLKQRKLNEMELDSQSLSQTMTLILQEQANLSAKLDEKRTYYREVDEDLTTKFQKLQDWISACKPSLKVGERLLVKDGINEEAGKAAFIDGNSNVGSYLITDNLDSPEKNLMENIDAAKTKFDSLTQMKSELVSEGSKVNQSIELMKSRMREYKPELKEMDTKNLKDEIEALLSDKAGENEYLQSLQNQIEMLKEISNMVKCVCGMEYKVELGCAQ</sequence>
<keyword evidence="1" id="KW-0175">Coiled coil</keyword>
<dbReference type="Proteomes" id="UP000077755">
    <property type="component" value="Chromosome 4"/>
</dbReference>
<evidence type="ECO:0000256" key="1">
    <source>
        <dbReference type="SAM" id="Coils"/>
    </source>
</evidence>
<reference evidence="2" key="2">
    <citation type="submission" date="2022-03" db="EMBL/GenBank/DDBJ databases">
        <title>Draft title - Genomic analysis of global carrot germplasm unveils the trajectory of domestication and the origin of high carotenoid orange carrot.</title>
        <authorList>
            <person name="Iorizzo M."/>
            <person name="Ellison S."/>
            <person name="Senalik D."/>
            <person name="Macko-Podgorni A."/>
            <person name="Grzebelus D."/>
            <person name="Bostan H."/>
            <person name="Rolling W."/>
            <person name="Curaba J."/>
            <person name="Simon P."/>
        </authorList>
    </citation>
    <scope>NUCLEOTIDE SEQUENCE</scope>
    <source>
        <tissue evidence="2">Leaf</tissue>
    </source>
</reference>
<evidence type="ECO:0000313" key="2">
    <source>
        <dbReference type="EMBL" id="WOG97546.1"/>
    </source>
</evidence>
<gene>
    <name evidence="2" type="ORF">DCAR_0416887</name>
</gene>
<evidence type="ECO:0000313" key="3">
    <source>
        <dbReference type="Proteomes" id="UP000077755"/>
    </source>
</evidence>
<feature type="coiled-coil region" evidence="1">
    <location>
        <begin position="1"/>
        <end position="56"/>
    </location>
</feature>
<organism evidence="2 3">
    <name type="scientific">Daucus carota subsp. sativus</name>
    <name type="common">Carrot</name>
    <dbReference type="NCBI Taxonomy" id="79200"/>
    <lineage>
        <taxon>Eukaryota</taxon>
        <taxon>Viridiplantae</taxon>
        <taxon>Streptophyta</taxon>
        <taxon>Embryophyta</taxon>
        <taxon>Tracheophyta</taxon>
        <taxon>Spermatophyta</taxon>
        <taxon>Magnoliopsida</taxon>
        <taxon>eudicotyledons</taxon>
        <taxon>Gunneridae</taxon>
        <taxon>Pentapetalae</taxon>
        <taxon>asterids</taxon>
        <taxon>campanulids</taxon>
        <taxon>Apiales</taxon>
        <taxon>Apiaceae</taxon>
        <taxon>Apioideae</taxon>
        <taxon>Scandiceae</taxon>
        <taxon>Daucinae</taxon>
        <taxon>Daucus</taxon>
        <taxon>Daucus sect. Daucus</taxon>
    </lineage>
</organism>
<dbReference type="AlphaFoldDB" id="A0AAF1AYR1"/>